<feature type="transmembrane region" description="Helical" evidence="6">
    <location>
        <begin position="362"/>
        <end position="381"/>
    </location>
</feature>
<evidence type="ECO:0000256" key="1">
    <source>
        <dbReference type="ARBA" id="ARBA00004127"/>
    </source>
</evidence>
<dbReference type="InterPro" id="IPR024671">
    <property type="entry name" value="Atg22-like"/>
</dbReference>
<feature type="transmembrane region" description="Helical" evidence="6">
    <location>
        <begin position="154"/>
        <end position="177"/>
    </location>
</feature>
<dbReference type="PANTHER" id="PTHR23519:SF1">
    <property type="entry name" value="AUTOPHAGY-RELATED PROTEIN 22"/>
    <property type="match status" value="1"/>
</dbReference>
<dbReference type="InterPro" id="IPR036259">
    <property type="entry name" value="MFS_trans_sf"/>
</dbReference>
<dbReference type="EMBL" id="DQ295239">
    <property type="protein sequence ID" value="ABC25295.1"/>
    <property type="molecule type" value="Genomic_DNA"/>
</dbReference>
<comment type="subcellular location">
    <subcellularLocation>
        <location evidence="1">Endomembrane system</location>
        <topology evidence="1">Multi-pass membrane protein</topology>
    </subcellularLocation>
</comment>
<reference evidence="7" key="1">
    <citation type="journal article" date="2006" name="Appl. Environ. Microbiol.">
        <title>Comparative genomics of DNA fragments from six Antarctic marine planktonic bacteria.</title>
        <authorList>
            <person name="Grzymski J.J."/>
            <person name="Carter B.J."/>
            <person name="DeLong E.F."/>
            <person name="Feldman R.A."/>
            <person name="Ghadiri A."/>
            <person name="Murray A.E."/>
        </authorList>
    </citation>
    <scope>NUCLEOTIDE SEQUENCE</scope>
</reference>
<feature type="transmembrane region" description="Helical" evidence="6">
    <location>
        <begin position="401"/>
        <end position="423"/>
    </location>
</feature>
<evidence type="ECO:0000256" key="5">
    <source>
        <dbReference type="ARBA" id="ARBA00023136"/>
    </source>
</evidence>
<keyword evidence="5 6" id="KW-0472">Membrane</keyword>
<keyword evidence="2" id="KW-0813">Transport</keyword>
<evidence type="ECO:0000256" key="6">
    <source>
        <dbReference type="SAM" id="Phobius"/>
    </source>
</evidence>
<feature type="transmembrane region" description="Helical" evidence="6">
    <location>
        <begin position="117"/>
        <end position="142"/>
    </location>
</feature>
<feature type="transmembrane region" description="Helical" evidence="6">
    <location>
        <begin position="272"/>
        <end position="290"/>
    </location>
</feature>
<dbReference type="Gene3D" id="1.20.1250.20">
    <property type="entry name" value="MFS general substrate transporter like domains"/>
    <property type="match status" value="2"/>
</dbReference>
<evidence type="ECO:0000313" key="7">
    <source>
        <dbReference type="EMBL" id="ABC25295.1"/>
    </source>
</evidence>
<keyword evidence="4 6" id="KW-1133">Transmembrane helix</keyword>
<feature type="transmembrane region" description="Helical" evidence="6">
    <location>
        <begin position="21"/>
        <end position="43"/>
    </location>
</feature>
<organism evidence="7">
    <name type="scientific">uncultured marine bacterium Ant24C4</name>
    <dbReference type="NCBI Taxonomy" id="360425"/>
    <lineage>
        <taxon>Bacteria</taxon>
        <taxon>environmental samples</taxon>
    </lineage>
</organism>
<dbReference type="GO" id="GO:0012505">
    <property type="term" value="C:endomembrane system"/>
    <property type="evidence" value="ECO:0007669"/>
    <property type="project" value="UniProtKB-SubCell"/>
</dbReference>
<dbReference type="Pfam" id="PF11700">
    <property type="entry name" value="ATG22"/>
    <property type="match status" value="1"/>
</dbReference>
<dbReference type="SUPFAM" id="SSF103473">
    <property type="entry name" value="MFS general substrate transporter"/>
    <property type="match status" value="1"/>
</dbReference>
<sequence>MTISAKKRIWGWMSFDWAAQPYYTLGLTFIFGPYFAVVAASYFMGQGLDTEAAGAQAQSTWALGQTCAGLVIAFTAPFLGAFADNTGRKMPWIIGFSALYVVGAWSLWWLTPDSSSLMLFLILFYVGFIAAESALNFVNAYLPSLGNAEEVGRISGSGASFGYWGGLIALIIMLLLFAEDATTGKTLIGLDPLFGLDASAREGTRAVGPFMAVWFLIFMIPFFLWVRDDPTDAGDTPKMSKVWSDLKQTLRNVAKRKSTASFLIGSMFYRDALNALYAFGGVYAVLVLGWSTLWLGYFGIISVITAAIFTYVGGRFDTKVGPKPVIIFCIILLTFVSTIIVGMSRTHVFGIQLAADSKVPDIIFFVCGSVIGGAGGAIYAASRSMMVRHTNPERPTEAFGLFALSGKATAFIAPLMIGIFTTITGNVQLGFLPVIFLFLLGLVMLLWVNKDGDRAAWSAS</sequence>
<feature type="transmembrane region" description="Helical" evidence="6">
    <location>
        <begin position="90"/>
        <end position="111"/>
    </location>
</feature>
<name>Q2PYD2_9BACT</name>
<dbReference type="AlphaFoldDB" id="Q2PYD2"/>
<feature type="transmembrane region" description="Helical" evidence="6">
    <location>
        <begin position="296"/>
        <end position="313"/>
    </location>
</feature>
<protein>
    <submittedName>
        <fullName evidence="7">Major Facilitator Superfamily</fullName>
    </submittedName>
</protein>
<feature type="transmembrane region" description="Helical" evidence="6">
    <location>
        <begin position="325"/>
        <end position="342"/>
    </location>
</feature>
<feature type="transmembrane region" description="Helical" evidence="6">
    <location>
        <begin position="63"/>
        <end position="83"/>
    </location>
</feature>
<evidence type="ECO:0000256" key="2">
    <source>
        <dbReference type="ARBA" id="ARBA00022448"/>
    </source>
</evidence>
<evidence type="ECO:0000256" key="4">
    <source>
        <dbReference type="ARBA" id="ARBA00022989"/>
    </source>
</evidence>
<evidence type="ECO:0000256" key="3">
    <source>
        <dbReference type="ARBA" id="ARBA00022692"/>
    </source>
</evidence>
<dbReference type="InterPro" id="IPR050495">
    <property type="entry name" value="ATG22/LtaA_families"/>
</dbReference>
<keyword evidence="3 6" id="KW-0812">Transmembrane</keyword>
<feature type="transmembrane region" description="Helical" evidence="6">
    <location>
        <begin position="429"/>
        <end position="448"/>
    </location>
</feature>
<feature type="transmembrane region" description="Helical" evidence="6">
    <location>
        <begin position="206"/>
        <end position="226"/>
    </location>
</feature>
<dbReference type="PANTHER" id="PTHR23519">
    <property type="entry name" value="AUTOPHAGY-RELATED PROTEIN 22"/>
    <property type="match status" value="1"/>
</dbReference>
<accession>Q2PYD2</accession>
<proteinExistence type="predicted"/>